<dbReference type="GO" id="GO:0019887">
    <property type="term" value="F:protein kinase regulator activity"/>
    <property type="evidence" value="ECO:0007669"/>
    <property type="project" value="TreeGrafter"/>
</dbReference>
<reference evidence="6" key="1">
    <citation type="submission" date="2021-06" db="EMBL/GenBank/DDBJ databases">
        <authorList>
            <person name="Hodson N. C."/>
            <person name="Mongue J. A."/>
            <person name="Jaron S. K."/>
        </authorList>
    </citation>
    <scope>NUCLEOTIDE SEQUENCE</scope>
</reference>
<dbReference type="InterPro" id="IPR057092">
    <property type="entry name" value="SAM_KIDINS220"/>
</dbReference>
<feature type="repeat" description="ANK" evidence="1">
    <location>
        <begin position="281"/>
        <end position="313"/>
    </location>
</feature>
<keyword evidence="3" id="KW-1133">Transmembrane helix</keyword>
<feature type="transmembrane region" description="Helical" evidence="3">
    <location>
        <begin position="676"/>
        <end position="696"/>
    </location>
</feature>
<comment type="caution">
    <text evidence="6">The sequence shown here is derived from an EMBL/GenBank/DDBJ whole genome shotgun (WGS) entry which is preliminary data.</text>
</comment>
<organism evidence="6 7">
    <name type="scientific">Allacma fusca</name>
    <dbReference type="NCBI Taxonomy" id="39272"/>
    <lineage>
        <taxon>Eukaryota</taxon>
        <taxon>Metazoa</taxon>
        <taxon>Ecdysozoa</taxon>
        <taxon>Arthropoda</taxon>
        <taxon>Hexapoda</taxon>
        <taxon>Collembola</taxon>
        <taxon>Symphypleona</taxon>
        <taxon>Sminthuridae</taxon>
        <taxon>Allacma</taxon>
    </lineage>
</organism>
<name>A0A8J2LI50_9HEXA</name>
<keyword evidence="1" id="KW-0040">ANK repeat</keyword>
<dbReference type="PROSITE" id="PS50088">
    <property type="entry name" value="ANK_REPEAT"/>
    <property type="match status" value="8"/>
</dbReference>
<dbReference type="PANTHER" id="PTHR24116:SF0">
    <property type="entry name" value="KINASE D-INTERACTING SUBSTRATE OF 220 KDA"/>
    <property type="match status" value="1"/>
</dbReference>
<evidence type="ECO:0000256" key="1">
    <source>
        <dbReference type="PROSITE-ProRule" id="PRU00023"/>
    </source>
</evidence>
<dbReference type="InterPro" id="IPR052771">
    <property type="entry name" value="Neurotrophin_sig_adaptor"/>
</dbReference>
<dbReference type="Pfam" id="PF00023">
    <property type="entry name" value="Ank"/>
    <property type="match status" value="2"/>
</dbReference>
<feature type="domain" description="Kinase D-interacting substrate of 220 kDa-like SAM" evidence="5">
    <location>
        <begin position="1137"/>
        <end position="1211"/>
    </location>
</feature>
<evidence type="ECO:0000313" key="7">
    <source>
        <dbReference type="Proteomes" id="UP000708208"/>
    </source>
</evidence>
<feature type="region of interest" description="Disordered" evidence="2">
    <location>
        <begin position="874"/>
        <end position="926"/>
    </location>
</feature>
<feature type="repeat" description="ANK" evidence="1">
    <location>
        <begin position="83"/>
        <end position="115"/>
    </location>
</feature>
<sequence>MHLVTTSPATMDSFAYGYNSIMANINEDNLIGVRLLIESGQVGVDDRDESGATALMTTCHRGKLNVVRILLDKGAEVNAEDSDSWTPLHYAAKEGHHTIVQYLINHGADITHKDDGGWTPLIWACYKGRRETARILIDKGANVNAAGYYNVSCLGWAAGRNHLDIVKDLIKANADVNAHDRYGTTPLIWAARKGNLQVVKTLLAAKADVDAVGMNSWRALIVATEGNHRDVVKALLEQKPNLDAQDKDGCSALTYACKAGSHEIASELVNAGAAINAVDRFGNSNLLHATKAGQRNVIQLLLDNHADVNIQGRDSKTALYCAIEKFQMNVIPILLAANPNLEAQTKDGDTALMKAVRNRCPEIISLLLDRKAKVSTSDKSGDNSLHIAMRARSNDIVELLLRNPINSQLLYRANAVGETPYGIDRTSAKPVITQLFGSHGTNSQEDFENMGYNAYCSTLANMLSDPTLQMPLTVGLFSKWGSGKSFLLLKLKQELACFSHTWRNPLFSWSPLLLALVTCVGALVATIAGLATYSYTWGGYAGGICLLFILTILFVIWFYAQHATRPDACAQKLSHFVGGTVDSLKLILQVLLCRPAGRQSNDSNQTHPINFYFTEHTKITVSTDKENSLVQMLCALYACIESDYGVFATRLFRVFTPHPVDAHATWKWRKMCCIPYYILCTLCILTTVGSVVLLYLDTYGSQPILTRLDPTHVKLALSFSSVFLGCFFIANAVSIFKIIMAVLIPHEKYLDKMISKARAPSHQVFLFAMKAEVNLMIQMVACLDSFTERQSRMVIIVDGLDTAEQEKVLEVLDAVHILFGDNKAPFIILLAIDPNVISKGMELEMKASGSEGVFDVKDYMKNIVNLPFYMKKGKPNNKGSKGRETNAKKTDGILSDTTTSKQKDKAAGLSSPSEGSQVHPTIGKEVPLTNEDNNLNMLLEGEDYFSNLTPKALRRIMNIIHITGRLLKAFDADFAWEDLSCWVNVTELWPYRLTWICIYCLVFQKRIREELSLKTIYDKIKPLIPDYHLDKNVSLDTCEKNLGLYLEEHQTSLTVLNLLTFLPYTISLDPYLRKEIVKKFRPDENFFMTSKVAEVEFSEPSFSEPGGSGRGVVSNVENEWEDNPSVTITSFRHLELVELEELCVNEVAELFFGLEGFSFNKDIFRNKIRENGISGNVLKCCNLRDLRGVLEMNFGDWEMFKIAVGILRRNRERIQ</sequence>
<protein>
    <recommendedName>
        <fullName evidence="8">KAP NTPase domain-containing protein</fullName>
    </recommendedName>
</protein>
<feature type="transmembrane region" description="Helical" evidence="3">
    <location>
        <begin position="716"/>
        <end position="744"/>
    </location>
</feature>
<dbReference type="InterPro" id="IPR002110">
    <property type="entry name" value="Ankyrin_rpt"/>
</dbReference>
<dbReference type="InterPro" id="IPR011646">
    <property type="entry name" value="KAP_P-loop"/>
</dbReference>
<gene>
    <name evidence="6" type="ORF">AFUS01_LOCUS41854</name>
</gene>
<feature type="repeat" description="ANK" evidence="1">
    <location>
        <begin position="116"/>
        <end position="148"/>
    </location>
</feature>
<evidence type="ECO:0000313" key="6">
    <source>
        <dbReference type="EMBL" id="CAG7832151.1"/>
    </source>
</evidence>
<feature type="repeat" description="ANK" evidence="1">
    <location>
        <begin position="347"/>
        <end position="379"/>
    </location>
</feature>
<evidence type="ECO:0000256" key="3">
    <source>
        <dbReference type="SAM" id="Phobius"/>
    </source>
</evidence>
<evidence type="ECO:0000259" key="5">
    <source>
        <dbReference type="Pfam" id="PF23307"/>
    </source>
</evidence>
<feature type="repeat" description="ANK" evidence="1">
    <location>
        <begin position="50"/>
        <end position="82"/>
    </location>
</feature>
<feature type="compositionally biased region" description="Polar residues" evidence="2">
    <location>
        <begin position="910"/>
        <end position="919"/>
    </location>
</feature>
<feature type="transmembrane region" description="Helical" evidence="3">
    <location>
        <begin position="512"/>
        <end position="533"/>
    </location>
</feature>
<keyword evidence="7" id="KW-1185">Reference proteome</keyword>
<evidence type="ECO:0000259" key="4">
    <source>
        <dbReference type="Pfam" id="PF07693"/>
    </source>
</evidence>
<feature type="compositionally biased region" description="Basic and acidic residues" evidence="2">
    <location>
        <begin position="881"/>
        <end position="891"/>
    </location>
</feature>
<feature type="transmembrane region" description="Helical" evidence="3">
    <location>
        <begin position="539"/>
        <end position="560"/>
    </location>
</feature>
<feature type="repeat" description="ANK" evidence="1">
    <location>
        <begin position="248"/>
        <end position="280"/>
    </location>
</feature>
<dbReference type="Pfam" id="PF23307">
    <property type="entry name" value="SAM_KIDINS220"/>
    <property type="match status" value="1"/>
</dbReference>
<accession>A0A8J2LI50</accession>
<dbReference type="OrthoDB" id="6084525at2759"/>
<dbReference type="Pfam" id="PF12796">
    <property type="entry name" value="Ank_2"/>
    <property type="match status" value="3"/>
</dbReference>
<dbReference type="GO" id="GO:0030165">
    <property type="term" value="F:PDZ domain binding"/>
    <property type="evidence" value="ECO:0007669"/>
    <property type="project" value="TreeGrafter"/>
</dbReference>
<feature type="domain" description="KAP NTPase" evidence="4">
    <location>
        <begin position="452"/>
        <end position="966"/>
    </location>
</feature>
<keyword evidence="3" id="KW-0472">Membrane</keyword>
<proteinExistence type="predicted"/>
<feature type="repeat" description="ANK" evidence="1">
    <location>
        <begin position="149"/>
        <end position="181"/>
    </location>
</feature>
<keyword evidence="3" id="KW-0812">Transmembrane</keyword>
<dbReference type="PROSITE" id="PS50297">
    <property type="entry name" value="ANK_REP_REGION"/>
    <property type="match status" value="7"/>
</dbReference>
<dbReference type="AlphaFoldDB" id="A0A8J2LI50"/>
<dbReference type="SMART" id="SM00248">
    <property type="entry name" value="ANK"/>
    <property type="match status" value="12"/>
</dbReference>
<dbReference type="Proteomes" id="UP000708208">
    <property type="component" value="Unassembled WGS sequence"/>
</dbReference>
<feature type="repeat" description="ANK" evidence="1">
    <location>
        <begin position="182"/>
        <end position="214"/>
    </location>
</feature>
<evidence type="ECO:0008006" key="8">
    <source>
        <dbReference type="Google" id="ProtNLM"/>
    </source>
</evidence>
<evidence type="ECO:0000256" key="2">
    <source>
        <dbReference type="SAM" id="MobiDB-lite"/>
    </source>
</evidence>
<dbReference type="PANTHER" id="PTHR24116">
    <property type="entry name" value="KINASE D-INTERACTING SUBSTRATE OF 220 KDA"/>
    <property type="match status" value="1"/>
</dbReference>
<dbReference type="EMBL" id="CAJVCH010563745">
    <property type="protein sequence ID" value="CAG7832151.1"/>
    <property type="molecule type" value="Genomic_DNA"/>
</dbReference>
<dbReference type="Pfam" id="PF07693">
    <property type="entry name" value="KAP_NTPase"/>
    <property type="match status" value="1"/>
</dbReference>